<dbReference type="GeneID" id="24862515"/>
<dbReference type="GeneID" id="41607709"/>
<dbReference type="EMBL" id="CP009507">
    <property type="protein sequence ID" value="AKB34211.1"/>
    <property type="molecule type" value="Genomic_DNA"/>
</dbReference>
<protein>
    <submittedName>
        <fullName evidence="1">Uncharacterized protein</fullName>
    </submittedName>
</protein>
<evidence type="ECO:0000313" key="1">
    <source>
        <dbReference type="EMBL" id="AKB34211.1"/>
    </source>
</evidence>
<gene>
    <name evidence="1" type="ORF">MSSIH_3521</name>
</gene>
<dbReference type="Proteomes" id="UP000033092">
    <property type="component" value="Chromosome"/>
</dbReference>
<reference evidence="1 2" key="1">
    <citation type="submission" date="2014-07" db="EMBL/GenBank/DDBJ databases">
        <title>Methanogenic archaea and the global carbon cycle.</title>
        <authorList>
            <person name="Henriksen J.R."/>
            <person name="Luke J."/>
            <person name="Reinhart S."/>
            <person name="Benedict M.N."/>
            <person name="Youngblut N.D."/>
            <person name="Metcalf M.E."/>
            <person name="Whitaker R.J."/>
            <person name="Metcalf W.W."/>
        </authorList>
    </citation>
    <scope>NUCLEOTIDE SEQUENCE [LARGE SCALE GENOMIC DNA]</scope>
    <source>
        <strain evidence="1 2">HI350</strain>
    </source>
</reference>
<dbReference type="AlphaFoldDB" id="A0A0E3LBR1"/>
<dbReference type="HOGENOM" id="CLU_2490522_0_0_2"/>
<dbReference type="RefSeq" id="WP_048173997.1">
    <property type="nucleotide sequence ID" value="NZ_CP009507.1"/>
</dbReference>
<organism evidence="1 2">
    <name type="scientific">Methanosarcina siciliae HI350</name>
    <dbReference type="NCBI Taxonomy" id="1434119"/>
    <lineage>
        <taxon>Archaea</taxon>
        <taxon>Methanobacteriati</taxon>
        <taxon>Methanobacteriota</taxon>
        <taxon>Stenosarchaea group</taxon>
        <taxon>Methanomicrobia</taxon>
        <taxon>Methanosarcinales</taxon>
        <taxon>Methanosarcinaceae</taxon>
        <taxon>Methanosarcina</taxon>
    </lineage>
</organism>
<evidence type="ECO:0000313" key="2">
    <source>
        <dbReference type="Proteomes" id="UP000033092"/>
    </source>
</evidence>
<dbReference type="PATRIC" id="fig|1434119.4.peg.4572"/>
<proteinExistence type="predicted"/>
<name>A0A0E3LBR1_9EURY</name>
<sequence length="86" mass="10078">MKKRRKKEGNREIGIKEGKIEKRFSYPADYAGCGNKKNRQWPPGRRKPNSAVFLLSFFELNFRTKNSTIYIKRNNKGIVSQEAKNN</sequence>
<dbReference type="KEGG" id="msz:MSSIH_3521"/>
<accession>A0A0E3LBR1</accession>